<dbReference type="OrthoDB" id="161814at2759"/>
<keyword evidence="1 4" id="KW-0812">Transmembrane</keyword>
<evidence type="ECO:0000256" key="2">
    <source>
        <dbReference type="ARBA" id="ARBA00022989"/>
    </source>
</evidence>
<dbReference type="PANTHER" id="PTHR12483">
    <property type="entry name" value="SOLUTE CARRIER FAMILY 31 COPPER TRANSPORTERS"/>
    <property type="match status" value="1"/>
</dbReference>
<keyword evidence="3 4" id="KW-0472">Membrane</keyword>
<comment type="subcellular location">
    <subcellularLocation>
        <location evidence="4">Membrane</location>
        <topology evidence="4">Multi-pass membrane protein</topology>
    </subcellularLocation>
</comment>
<dbReference type="AlphaFoldDB" id="A7SPJ3"/>
<dbReference type="EMBL" id="DS469734">
    <property type="protein sequence ID" value="EDO34361.1"/>
    <property type="molecule type" value="Genomic_DNA"/>
</dbReference>
<feature type="transmembrane region" description="Helical" evidence="4">
    <location>
        <begin position="48"/>
        <end position="71"/>
    </location>
</feature>
<organism evidence="5 6">
    <name type="scientific">Nematostella vectensis</name>
    <name type="common">Starlet sea anemone</name>
    <dbReference type="NCBI Taxonomy" id="45351"/>
    <lineage>
        <taxon>Eukaryota</taxon>
        <taxon>Metazoa</taxon>
        <taxon>Cnidaria</taxon>
        <taxon>Anthozoa</taxon>
        <taxon>Hexacorallia</taxon>
        <taxon>Actiniaria</taxon>
        <taxon>Edwardsiidae</taxon>
        <taxon>Nematostella</taxon>
    </lineage>
</organism>
<evidence type="ECO:0000256" key="3">
    <source>
        <dbReference type="ARBA" id="ARBA00023136"/>
    </source>
</evidence>
<keyword evidence="2 4" id="KW-1133">Transmembrane helix</keyword>
<dbReference type="GO" id="GO:0016020">
    <property type="term" value="C:membrane"/>
    <property type="evidence" value="ECO:0007669"/>
    <property type="project" value="UniProtKB-SubCell"/>
</dbReference>
<keyword evidence="4" id="KW-0187">Copper transport</keyword>
<feature type="transmembrane region" description="Helical" evidence="4">
    <location>
        <begin position="146"/>
        <end position="165"/>
    </location>
</feature>
<feature type="transmembrane region" description="Helical" evidence="4">
    <location>
        <begin position="123"/>
        <end position="140"/>
    </location>
</feature>
<keyword evidence="4" id="KW-0813">Transport</keyword>
<dbReference type="GO" id="GO:0005375">
    <property type="term" value="F:copper ion transmembrane transporter activity"/>
    <property type="evidence" value="ECO:0007669"/>
    <property type="project" value="UniProtKB-UniRule"/>
</dbReference>
<keyword evidence="4" id="KW-0186">Copper</keyword>
<protein>
    <recommendedName>
        <fullName evidence="4">Copper transport protein</fullName>
    </recommendedName>
</protein>
<comment type="similarity">
    <text evidence="4">Belongs to the copper transporter (Ctr) (TC 1.A.56) family. SLC31A subfamily.</text>
</comment>
<keyword evidence="4" id="KW-0406">Ion transport</keyword>
<name>A7SPJ3_NEMVE</name>
<dbReference type="Pfam" id="PF04145">
    <property type="entry name" value="Ctr"/>
    <property type="match status" value="1"/>
</dbReference>
<dbReference type="InParanoid" id="A7SPJ3"/>
<dbReference type="PANTHER" id="PTHR12483:SF115">
    <property type="entry name" value="COPPER TRANSPORT PROTEIN"/>
    <property type="match status" value="1"/>
</dbReference>
<gene>
    <name evidence="5" type="ORF">NEMVEDRAFT_v1g172865</name>
</gene>
<evidence type="ECO:0000256" key="1">
    <source>
        <dbReference type="ARBA" id="ARBA00022692"/>
    </source>
</evidence>
<dbReference type="Proteomes" id="UP000001593">
    <property type="component" value="Unassembled WGS sequence"/>
</dbReference>
<dbReference type="STRING" id="45351.A7SPJ3"/>
<dbReference type="PhylomeDB" id="A7SPJ3"/>
<dbReference type="HOGENOM" id="CLU_079690_2_0_1"/>
<accession>A7SPJ3</accession>
<proteinExistence type="inferred from homology"/>
<dbReference type="InterPro" id="IPR007274">
    <property type="entry name" value="Cop_transporter"/>
</dbReference>
<dbReference type="OMA" id="AKTVACH"/>
<evidence type="ECO:0000313" key="5">
    <source>
        <dbReference type="EMBL" id="EDO34361.1"/>
    </source>
</evidence>
<dbReference type="eggNOG" id="KOG3386">
    <property type="taxonomic scope" value="Eukaryota"/>
</dbReference>
<evidence type="ECO:0000313" key="6">
    <source>
        <dbReference type="Proteomes" id="UP000001593"/>
    </source>
</evidence>
<sequence>MMHHSMPMNATMAPSLGMDHGSMAHMGGMKMAFFFSKKTVILFEGWSVDTVGGMIGSCIAVFILAVLYEGLKVSREMLKRRYGYVMNVDMDTKVYGSNQNQTVTVTETRGHIPRSKICNLHHFIQSLLHIVQVTLSYFLMLIFMTYNGWLCIAVALGAGFGYFLFGWKLSKIVDINEHCH</sequence>
<reference evidence="5 6" key="1">
    <citation type="journal article" date="2007" name="Science">
        <title>Sea anemone genome reveals ancestral eumetazoan gene repertoire and genomic organization.</title>
        <authorList>
            <person name="Putnam N.H."/>
            <person name="Srivastava M."/>
            <person name="Hellsten U."/>
            <person name="Dirks B."/>
            <person name="Chapman J."/>
            <person name="Salamov A."/>
            <person name="Terry A."/>
            <person name="Shapiro H."/>
            <person name="Lindquist E."/>
            <person name="Kapitonov V.V."/>
            <person name="Jurka J."/>
            <person name="Genikhovich G."/>
            <person name="Grigoriev I.V."/>
            <person name="Lucas S.M."/>
            <person name="Steele R.E."/>
            <person name="Finnerty J.R."/>
            <person name="Technau U."/>
            <person name="Martindale M.Q."/>
            <person name="Rokhsar D.S."/>
        </authorList>
    </citation>
    <scope>NUCLEOTIDE SEQUENCE [LARGE SCALE GENOMIC DNA]</scope>
    <source>
        <strain evidence="6">CH2 X CH6</strain>
    </source>
</reference>
<keyword evidence="6" id="KW-1185">Reference proteome</keyword>
<dbReference type="KEGG" id="nve:5505713"/>
<evidence type="ECO:0000256" key="4">
    <source>
        <dbReference type="RuleBase" id="RU367022"/>
    </source>
</evidence>